<keyword evidence="1" id="KW-0175">Coiled coil</keyword>
<dbReference type="Proteomes" id="UP000316443">
    <property type="component" value="Unassembled WGS sequence"/>
</dbReference>
<proteinExistence type="predicted"/>
<comment type="caution">
    <text evidence="2">The sequence shown here is derived from an EMBL/GenBank/DDBJ whole genome shotgun (WGS) entry which is preliminary data.</text>
</comment>
<evidence type="ECO:0000313" key="3">
    <source>
        <dbReference type="Proteomes" id="UP000316443"/>
    </source>
</evidence>
<feature type="coiled-coil region" evidence="1">
    <location>
        <begin position="152"/>
        <end position="193"/>
    </location>
</feature>
<reference evidence="2 3" key="1">
    <citation type="submission" date="2019-01" db="EMBL/GenBank/DDBJ databases">
        <title>Coherence of Microcystis species and biogeography revealed through population genomics.</title>
        <authorList>
            <person name="Perez-Carrascal O.M."/>
            <person name="Terrat Y."/>
            <person name="Giani A."/>
            <person name="Fortin N."/>
            <person name="Tromas N."/>
            <person name="Shapiro B.J."/>
        </authorList>
    </citation>
    <scope>NUCLEOTIDE SEQUENCE [LARGE SCALE GENOMIC DNA]</scope>
    <source>
        <strain evidence="2">Ma_QC_C_20070703_M131</strain>
    </source>
</reference>
<evidence type="ECO:0000313" key="2">
    <source>
        <dbReference type="EMBL" id="TRT59642.1"/>
    </source>
</evidence>
<name>A0A551YF91_MICAE</name>
<dbReference type="AlphaFoldDB" id="A0A551YF91"/>
<evidence type="ECO:0000256" key="1">
    <source>
        <dbReference type="SAM" id="Coils"/>
    </source>
</evidence>
<accession>A0A551YF91</accession>
<dbReference type="EMBL" id="SFCA01000057">
    <property type="protein sequence ID" value="TRT59642.1"/>
    <property type="molecule type" value="Genomic_DNA"/>
</dbReference>
<organism evidence="2 3">
    <name type="scientific">Microcystis aeruginosa Ma_QC_C_20070703_M131</name>
    <dbReference type="NCBI Taxonomy" id="2486263"/>
    <lineage>
        <taxon>Bacteria</taxon>
        <taxon>Bacillati</taxon>
        <taxon>Cyanobacteriota</taxon>
        <taxon>Cyanophyceae</taxon>
        <taxon>Oscillatoriophycideae</taxon>
        <taxon>Chroococcales</taxon>
        <taxon>Microcystaceae</taxon>
        <taxon>Microcystis</taxon>
    </lineage>
</organism>
<gene>
    <name evidence="2" type="ORF">EWV85_04850</name>
</gene>
<protein>
    <submittedName>
        <fullName evidence="2">Uncharacterized protein</fullName>
    </submittedName>
</protein>
<sequence length="293" mass="33137">MGTILVACGASLEEYQKFAKSGQEYATALDSLLVISGDYFVDASSENLIANDLQDQDRDSSNYAETTKEDDEWLTLIAEMRQHNHLLKEYFFALEDLATSTAPQEARKATDNIFKQLNSISNIIQANPRVGSIPVPSIPEIILSQKIKGELRKELEARKEAIYREIAIQEALLKLLTSQIKTDLKDIQNLKDERSVLPAFAAEQPIEKPDDWIIRRRQIRTMTLSVQGLDDATKATESFKESFKLLLEDRFTIGRANALLSEIESLINISEDLKRSINQNKTTTGVKDNDHKY</sequence>